<proteinExistence type="predicted"/>
<evidence type="ECO:0000313" key="2">
    <source>
        <dbReference type="Proteomes" id="UP000036681"/>
    </source>
</evidence>
<evidence type="ECO:0000313" key="3">
    <source>
        <dbReference type="WBParaSite" id="ALUE_0001253101-mRNA-1"/>
    </source>
</evidence>
<dbReference type="AlphaFoldDB" id="A0A0M3I686"/>
<feature type="compositionally biased region" description="Polar residues" evidence="1">
    <location>
        <begin position="1"/>
        <end position="10"/>
    </location>
</feature>
<dbReference type="WBParaSite" id="ALUE_0001253101-mRNA-1">
    <property type="protein sequence ID" value="ALUE_0001253101-mRNA-1"/>
    <property type="gene ID" value="ALUE_0001253101"/>
</dbReference>
<accession>A0A0M3I686</accession>
<name>A0A0M3I686_ASCLU</name>
<protein>
    <submittedName>
        <fullName evidence="3">ARF7EP_C domain-containing protein</fullName>
    </submittedName>
</protein>
<organism evidence="2 3">
    <name type="scientific">Ascaris lumbricoides</name>
    <name type="common">Giant roundworm</name>
    <dbReference type="NCBI Taxonomy" id="6252"/>
    <lineage>
        <taxon>Eukaryota</taxon>
        <taxon>Metazoa</taxon>
        <taxon>Ecdysozoa</taxon>
        <taxon>Nematoda</taxon>
        <taxon>Chromadorea</taxon>
        <taxon>Rhabditida</taxon>
        <taxon>Spirurina</taxon>
        <taxon>Ascaridomorpha</taxon>
        <taxon>Ascaridoidea</taxon>
        <taxon>Ascarididae</taxon>
        <taxon>Ascaris</taxon>
    </lineage>
</organism>
<feature type="region of interest" description="Disordered" evidence="1">
    <location>
        <begin position="1"/>
        <end position="21"/>
    </location>
</feature>
<sequence>MAEQQLSSVADQHDDHVGNSDGVRFTITTHFASRKITMARSCSDLEPHAEGHCLHMSLSRGSTNSTREIQLTGQCRACGRDYKCTCCRNCNHLVVIYAPVSRCLISLCEAI</sequence>
<dbReference type="Proteomes" id="UP000036681">
    <property type="component" value="Unplaced"/>
</dbReference>
<keyword evidence="2" id="KW-1185">Reference proteome</keyword>
<reference evidence="3" key="1">
    <citation type="submission" date="2017-02" db="UniProtKB">
        <authorList>
            <consortium name="WormBaseParasite"/>
        </authorList>
    </citation>
    <scope>IDENTIFICATION</scope>
</reference>
<evidence type="ECO:0000256" key="1">
    <source>
        <dbReference type="SAM" id="MobiDB-lite"/>
    </source>
</evidence>